<evidence type="ECO:0000256" key="1">
    <source>
        <dbReference type="SAM" id="Phobius"/>
    </source>
</evidence>
<keyword evidence="1" id="KW-1133">Transmembrane helix</keyword>
<name>A0A0E9STX4_ANGAN</name>
<dbReference type="AlphaFoldDB" id="A0A0E9STX4"/>
<sequence length="49" mass="5617">MKDFLSLVGHVWGCRMNLKRKFAHFVYSNAVCITPQAAFLFLFHLETAG</sequence>
<reference evidence="2" key="1">
    <citation type="submission" date="2014-11" db="EMBL/GenBank/DDBJ databases">
        <authorList>
            <person name="Amaro Gonzalez C."/>
        </authorList>
    </citation>
    <scope>NUCLEOTIDE SEQUENCE</scope>
</reference>
<feature type="transmembrane region" description="Helical" evidence="1">
    <location>
        <begin position="25"/>
        <end position="45"/>
    </location>
</feature>
<keyword evidence="1" id="KW-0472">Membrane</keyword>
<organism evidence="2">
    <name type="scientific">Anguilla anguilla</name>
    <name type="common">European freshwater eel</name>
    <name type="synonym">Muraena anguilla</name>
    <dbReference type="NCBI Taxonomy" id="7936"/>
    <lineage>
        <taxon>Eukaryota</taxon>
        <taxon>Metazoa</taxon>
        <taxon>Chordata</taxon>
        <taxon>Craniata</taxon>
        <taxon>Vertebrata</taxon>
        <taxon>Euteleostomi</taxon>
        <taxon>Actinopterygii</taxon>
        <taxon>Neopterygii</taxon>
        <taxon>Teleostei</taxon>
        <taxon>Anguilliformes</taxon>
        <taxon>Anguillidae</taxon>
        <taxon>Anguilla</taxon>
    </lineage>
</organism>
<evidence type="ECO:0000313" key="2">
    <source>
        <dbReference type="EMBL" id="JAH44717.1"/>
    </source>
</evidence>
<protein>
    <submittedName>
        <fullName evidence="2">Uncharacterized protein</fullName>
    </submittedName>
</protein>
<dbReference type="EMBL" id="GBXM01063860">
    <property type="protein sequence ID" value="JAH44717.1"/>
    <property type="molecule type" value="Transcribed_RNA"/>
</dbReference>
<keyword evidence="1" id="KW-0812">Transmembrane</keyword>
<accession>A0A0E9STX4</accession>
<reference evidence="2" key="2">
    <citation type="journal article" date="2015" name="Fish Shellfish Immunol.">
        <title>Early steps in the European eel (Anguilla anguilla)-Vibrio vulnificus interaction in the gills: Role of the RtxA13 toxin.</title>
        <authorList>
            <person name="Callol A."/>
            <person name="Pajuelo D."/>
            <person name="Ebbesson L."/>
            <person name="Teles M."/>
            <person name="MacKenzie S."/>
            <person name="Amaro C."/>
        </authorList>
    </citation>
    <scope>NUCLEOTIDE SEQUENCE</scope>
</reference>
<proteinExistence type="predicted"/>